<dbReference type="Proteomes" id="UP000198615">
    <property type="component" value="Unassembled WGS sequence"/>
</dbReference>
<evidence type="ECO:0000313" key="2">
    <source>
        <dbReference type="Proteomes" id="UP000198615"/>
    </source>
</evidence>
<evidence type="ECO:0000313" key="1">
    <source>
        <dbReference type="EMBL" id="SDF83198.1"/>
    </source>
</evidence>
<dbReference type="RefSeq" id="WP_093150642.1">
    <property type="nucleotide sequence ID" value="NZ_FNBW01000007.1"/>
</dbReference>
<dbReference type="AlphaFoldDB" id="A0A8G2BK30"/>
<gene>
    <name evidence="1" type="ORF">SAMN05660686_02454</name>
</gene>
<dbReference type="EMBL" id="FNBW01000007">
    <property type="protein sequence ID" value="SDF83198.1"/>
    <property type="molecule type" value="Genomic_DNA"/>
</dbReference>
<accession>A0A8G2BK30</accession>
<proteinExistence type="predicted"/>
<reference evidence="1 2" key="1">
    <citation type="submission" date="2016-10" db="EMBL/GenBank/DDBJ databases">
        <authorList>
            <person name="Varghese N."/>
            <person name="Submissions S."/>
        </authorList>
    </citation>
    <scope>NUCLEOTIDE SEQUENCE [LARGE SCALE GENOMIC DNA]</scope>
    <source>
        <strain evidence="1 2">DSM 18839</strain>
    </source>
</reference>
<keyword evidence="2" id="KW-1185">Reference proteome</keyword>
<sequence>MDQSELINLLAEALPYVEEGAESPCHKESGKARGRKLVAAMRQAIEAHDATNTTARPFSVGDRVAIAEGCGSYVEGCRIGTVAGFVGDSSAEVLFDGETHHRWINFAFLSKEPTFDPSQPLSTDNYPTFAAGAVVLVPDGYFPDGAARPWVPCTVVEQRQRMIVATNPNGLQVTCPAYAVRAQ</sequence>
<organism evidence="1 2">
    <name type="scientific">Thalassobaculum litoreum DSM 18839</name>
    <dbReference type="NCBI Taxonomy" id="1123362"/>
    <lineage>
        <taxon>Bacteria</taxon>
        <taxon>Pseudomonadati</taxon>
        <taxon>Pseudomonadota</taxon>
        <taxon>Alphaproteobacteria</taxon>
        <taxon>Rhodospirillales</taxon>
        <taxon>Thalassobaculaceae</taxon>
        <taxon>Thalassobaculum</taxon>
    </lineage>
</organism>
<comment type="caution">
    <text evidence="1">The sequence shown here is derived from an EMBL/GenBank/DDBJ whole genome shotgun (WGS) entry which is preliminary data.</text>
</comment>
<protein>
    <submittedName>
        <fullName evidence="1">Uncharacterized protein</fullName>
    </submittedName>
</protein>
<name>A0A8G2BK30_9PROT</name>